<proteinExistence type="predicted"/>
<name>A0AA88YJQ4_PINIB</name>
<organism evidence="2 3">
    <name type="scientific">Pinctada imbricata</name>
    <name type="common">Atlantic pearl-oyster</name>
    <name type="synonym">Pinctada martensii</name>
    <dbReference type="NCBI Taxonomy" id="66713"/>
    <lineage>
        <taxon>Eukaryota</taxon>
        <taxon>Metazoa</taxon>
        <taxon>Spiralia</taxon>
        <taxon>Lophotrochozoa</taxon>
        <taxon>Mollusca</taxon>
        <taxon>Bivalvia</taxon>
        <taxon>Autobranchia</taxon>
        <taxon>Pteriomorphia</taxon>
        <taxon>Pterioida</taxon>
        <taxon>Pterioidea</taxon>
        <taxon>Pteriidae</taxon>
        <taxon>Pinctada</taxon>
    </lineage>
</organism>
<accession>A0AA88YJQ4</accession>
<dbReference type="AlphaFoldDB" id="A0AA88YJQ4"/>
<evidence type="ECO:0000313" key="2">
    <source>
        <dbReference type="EMBL" id="KAK3106279.1"/>
    </source>
</evidence>
<dbReference type="PANTHER" id="PTHR46513:SF13">
    <property type="entry name" value="EGF-LIKE DOMAIN-CONTAINING PROTEIN"/>
    <property type="match status" value="1"/>
</dbReference>
<comment type="caution">
    <text evidence="2">The sequence shown here is derived from an EMBL/GenBank/DDBJ whole genome shotgun (WGS) entry which is preliminary data.</text>
</comment>
<dbReference type="GO" id="GO:0060070">
    <property type="term" value="P:canonical Wnt signaling pathway"/>
    <property type="evidence" value="ECO:0007669"/>
    <property type="project" value="TreeGrafter"/>
</dbReference>
<dbReference type="InterPro" id="IPR050778">
    <property type="entry name" value="Cueball_EGF_LRP_Nidogen"/>
</dbReference>
<feature type="repeat" description="LDL-receptor class B" evidence="1">
    <location>
        <begin position="112"/>
        <end position="154"/>
    </location>
</feature>
<dbReference type="SUPFAM" id="SSF63829">
    <property type="entry name" value="Calcium-dependent phosphotriesterase"/>
    <property type="match status" value="1"/>
</dbReference>
<dbReference type="EMBL" id="VSWD01000003">
    <property type="protein sequence ID" value="KAK3106279.1"/>
    <property type="molecule type" value="Genomic_DNA"/>
</dbReference>
<evidence type="ECO:0000313" key="3">
    <source>
        <dbReference type="Proteomes" id="UP001186944"/>
    </source>
</evidence>
<dbReference type="PANTHER" id="PTHR46513">
    <property type="entry name" value="VITELLOGENIN RECEPTOR-LIKE PROTEIN-RELATED-RELATED"/>
    <property type="match status" value="1"/>
</dbReference>
<dbReference type="InterPro" id="IPR011042">
    <property type="entry name" value="6-blade_b-propeller_TolB-like"/>
</dbReference>
<sequence>MKRRKIEIEAIICFLLICMTYFTAGEDLYMCTSRKIKIINTDSWNETTILSKNSQFLGFAVDLGDAKIYYADVADDTLGIYRMDLNDSSTESRIISYNQMTPVGLAVDWVFKHLYWTDMQYRSAMVSNLDGSSKITLATEGLSMPRGIAVEPDNIKLYWTEGCTTRVISCNLDGTNCRRDPAVSERNMSLFGITSTQTDSYYLSNPSEFLLYTNVRSGEVGISNPKLGFVNTLIKGGVVPLGLAYDPVKQDVYFSDAKVRAIYSCKLDGSEVRVLLNSSHGISYVEGLAIDFKQRRLYFTNTGYSDKGDFWTWGNIEMVDLQDVQKRRRILRNLHKPRSIVIDSDNRTLYYTVWGETNPHVGRVRLDGYNRQTLYEAVNPKGMIILGGRLYVTDSRNHSSQSPIMISSDLDGSNRVDISIPKLGNIYSISKFENNLLITDSEGRTGIYSTSGVLQSRIQYTGYTDMLFTKRSKDIQEGPSNSILFADVDGIMMVPLDRSGDDHIYNIIPSSSVCGDFHGLAKDDNNIYFSSYYGQTIFRASLDGSDVVEFYKTDHKLISLAILHGTLYWTGITDKRSKKGGIYSTSISRPATPPEEFVGNLDNPYYIDVSTR</sequence>
<gene>
    <name evidence="2" type="ORF">FSP39_016743</name>
</gene>
<evidence type="ECO:0000256" key="1">
    <source>
        <dbReference type="PROSITE-ProRule" id="PRU00461"/>
    </source>
</evidence>
<dbReference type="Pfam" id="PF00058">
    <property type="entry name" value="Ldl_recept_b"/>
    <property type="match status" value="1"/>
</dbReference>
<feature type="repeat" description="LDL-receptor class B" evidence="1">
    <location>
        <begin position="250"/>
        <end position="294"/>
    </location>
</feature>
<dbReference type="GO" id="GO:0017147">
    <property type="term" value="F:Wnt-protein binding"/>
    <property type="evidence" value="ECO:0007669"/>
    <property type="project" value="TreeGrafter"/>
</dbReference>
<dbReference type="Gene3D" id="2.120.10.30">
    <property type="entry name" value="TolB, C-terminal domain"/>
    <property type="match status" value="2"/>
</dbReference>
<dbReference type="InterPro" id="IPR000033">
    <property type="entry name" value="LDLR_classB_rpt"/>
</dbReference>
<protein>
    <submittedName>
        <fullName evidence="2">Uncharacterized protein</fullName>
    </submittedName>
</protein>
<keyword evidence="3" id="KW-1185">Reference proteome</keyword>
<dbReference type="GO" id="GO:0042813">
    <property type="term" value="F:Wnt receptor activity"/>
    <property type="evidence" value="ECO:0007669"/>
    <property type="project" value="TreeGrafter"/>
</dbReference>
<dbReference type="GO" id="GO:0005886">
    <property type="term" value="C:plasma membrane"/>
    <property type="evidence" value="ECO:0007669"/>
    <property type="project" value="TreeGrafter"/>
</dbReference>
<reference evidence="2" key="1">
    <citation type="submission" date="2019-08" db="EMBL/GenBank/DDBJ databases">
        <title>The improved chromosome-level genome for the pearl oyster Pinctada fucata martensii using PacBio sequencing and Hi-C.</title>
        <authorList>
            <person name="Zheng Z."/>
        </authorList>
    </citation>
    <scope>NUCLEOTIDE SEQUENCE</scope>
    <source>
        <strain evidence="2">ZZ-2019</strain>
        <tissue evidence="2">Adductor muscle</tissue>
    </source>
</reference>
<dbReference type="Proteomes" id="UP001186944">
    <property type="component" value="Unassembled WGS sequence"/>
</dbReference>
<dbReference type="PROSITE" id="PS51120">
    <property type="entry name" value="LDLRB"/>
    <property type="match status" value="2"/>
</dbReference>
<dbReference type="SMART" id="SM00135">
    <property type="entry name" value="LY"/>
    <property type="match status" value="8"/>
</dbReference>
<dbReference type="SUPFAM" id="SSF63825">
    <property type="entry name" value="YWTD domain"/>
    <property type="match status" value="2"/>
</dbReference>